<dbReference type="PANTHER" id="PTHR30457:SF12">
    <property type="entry name" value="5'_3'-NUCLEOTIDASE SURE"/>
    <property type="match status" value="1"/>
</dbReference>
<dbReference type="GO" id="GO:0000166">
    <property type="term" value="F:nucleotide binding"/>
    <property type="evidence" value="ECO:0007669"/>
    <property type="project" value="UniProtKB-KW"/>
</dbReference>
<evidence type="ECO:0000256" key="1">
    <source>
        <dbReference type="ARBA" id="ARBA00000815"/>
    </source>
</evidence>
<accession>A0AA49Q5F3</accession>
<comment type="cofactor">
    <cofactor evidence="2">
        <name>Mg(2+)</name>
        <dbReference type="ChEBI" id="CHEBI:18420"/>
    </cofactor>
</comment>
<keyword evidence="8 9" id="KW-0378">Hydrolase</keyword>
<name>A0AA49Q7U0_9BACT</name>
<dbReference type="EC" id="3.1.3.5" evidence="9"/>
<evidence type="ECO:0000256" key="5">
    <source>
        <dbReference type="ARBA" id="ARBA00022490"/>
    </source>
</evidence>
<feature type="binding site" evidence="9">
    <location>
        <position position="39"/>
    </location>
    <ligand>
        <name>a divalent metal cation</name>
        <dbReference type="ChEBI" id="CHEBI:60240"/>
    </ligand>
</feature>
<comment type="cofactor">
    <cofactor evidence="9">
        <name>a divalent metal cation</name>
        <dbReference type="ChEBI" id="CHEBI:60240"/>
    </cofactor>
    <text evidence="9">Binds 1 divalent metal cation per subunit.</text>
</comment>
<comment type="function">
    <text evidence="9">Nucleotidase that shows phosphatase activity on nucleoside 5'-monophosphates.</text>
</comment>
<dbReference type="HAMAP" id="MF_00060">
    <property type="entry name" value="SurE"/>
    <property type="match status" value="1"/>
</dbReference>
<keyword evidence="6 9" id="KW-0479">Metal-binding</keyword>
<dbReference type="Gene3D" id="3.40.1210.10">
    <property type="entry name" value="Survival protein SurE-like phosphatase/nucleotidase"/>
    <property type="match status" value="1"/>
</dbReference>
<gene>
    <name evidence="9 12" type="primary">surE</name>
    <name evidence="11" type="ORF">Strain138_001445</name>
    <name evidence="12" type="ORF">Strain318_001445</name>
</gene>
<keyword evidence="13" id="KW-1185">Reference proteome</keyword>
<evidence type="ECO:0000256" key="7">
    <source>
        <dbReference type="ARBA" id="ARBA00022741"/>
    </source>
</evidence>
<dbReference type="SUPFAM" id="SSF64167">
    <property type="entry name" value="SurE-like"/>
    <property type="match status" value="1"/>
</dbReference>
<dbReference type="KEGG" id="pspc:Strain318_001445"/>
<organism evidence="12 13">
    <name type="scientific">Pseudogemmatithrix spongiicola</name>
    <dbReference type="NCBI Taxonomy" id="3062599"/>
    <lineage>
        <taxon>Bacteria</taxon>
        <taxon>Pseudomonadati</taxon>
        <taxon>Gemmatimonadota</taxon>
        <taxon>Gemmatimonadia</taxon>
        <taxon>Gemmatimonadales</taxon>
        <taxon>Gemmatimonadaceae</taxon>
        <taxon>Pseudogemmatithrix</taxon>
    </lineage>
</organism>
<dbReference type="GO" id="GO:0008254">
    <property type="term" value="F:3'-nucleotidase activity"/>
    <property type="evidence" value="ECO:0007669"/>
    <property type="project" value="TreeGrafter"/>
</dbReference>
<proteinExistence type="inferred from homology"/>
<comment type="catalytic activity">
    <reaction evidence="1 9">
        <text>a ribonucleoside 5'-phosphate + H2O = a ribonucleoside + phosphate</text>
        <dbReference type="Rhea" id="RHEA:12484"/>
        <dbReference type="ChEBI" id="CHEBI:15377"/>
        <dbReference type="ChEBI" id="CHEBI:18254"/>
        <dbReference type="ChEBI" id="CHEBI:43474"/>
        <dbReference type="ChEBI" id="CHEBI:58043"/>
        <dbReference type="EC" id="3.1.3.5"/>
    </reaction>
</comment>
<dbReference type="GO" id="GO:0005737">
    <property type="term" value="C:cytoplasm"/>
    <property type="evidence" value="ECO:0007669"/>
    <property type="project" value="UniProtKB-SubCell"/>
</dbReference>
<evidence type="ECO:0000313" key="11">
    <source>
        <dbReference type="EMBL" id="WKW12165.1"/>
    </source>
</evidence>
<evidence type="ECO:0000256" key="6">
    <source>
        <dbReference type="ARBA" id="ARBA00022723"/>
    </source>
</evidence>
<dbReference type="InterPro" id="IPR030048">
    <property type="entry name" value="SurE"/>
</dbReference>
<dbReference type="InterPro" id="IPR002828">
    <property type="entry name" value="SurE-like_Pase/nucleotidase"/>
</dbReference>
<keyword evidence="5 9" id="KW-0963">Cytoplasm</keyword>
<dbReference type="GO" id="GO:0046872">
    <property type="term" value="F:metal ion binding"/>
    <property type="evidence" value="ECO:0007669"/>
    <property type="project" value="UniProtKB-UniRule"/>
</dbReference>
<comment type="similarity">
    <text evidence="4 9">Belongs to the SurE nucleotidase family.</text>
</comment>
<dbReference type="Proteomes" id="UP001229955">
    <property type="component" value="Chromosome"/>
</dbReference>
<dbReference type="RefSeq" id="WP_367887838.1">
    <property type="nucleotide sequence ID" value="NZ_CP130612.1"/>
</dbReference>
<comment type="subcellular location">
    <subcellularLocation>
        <location evidence="3 9">Cytoplasm</location>
    </subcellularLocation>
</comment>
<feature type="domain" description="Survival protein SurE-like phosphatase/nucleotidase" evidence="10">
    <location>
        <begin position="4"/>
        <end position="187"/>
    </location>
</feature>
<evidence type="ECO:0000256" key="4">
    <source>
        <dbReference type="ARBA" id="ARBA00011062"/>
    </source>
</evidence>
<protein>
    <recommendedName>
        <fullName evidence="9">5'-nucleotidase SurE</fullName>
        <ecNumber evidence="9">3.1.3.5</ecNumber>
    </recommendedName>
    <alternativeName>
        <fullName evidence="9">Nucleoside 5'-monophosphate phosphohydrolase</fullName>
    </alternativeName>
</protein>
<reference evidence="12" key="1">
    <citation type="submission" date="2023-07" db="EMBL/GenBank/DDBJ databases">
        <authorList>
            <person name="Haufschild T."/>
            <person name="Kallscheuer N."/>
            <person name="Hammer J."/>
            <person name="Kohn T."/>
            <person name="Kabuu M."/>
            <person name="Jogler M."/>
            <person name="Wohfarth N."/>
            <person name="Heuer A."/>
            <person name="Rohde M."/>
            <person name="van Teeseling M.C.F."/>
            <person name="Jogler C."/>
        </authorList>
    </citation>
    <scope>NUCLEOTIDE SEQUENCE</scope>
    <source>
        <strain evidence="11">Strain 138</strain>
        <strain evidence="12">Strain 318</strain>
    </source>
</reference>
<evidence type="ECO:0000256" key="3">
    <source>
        <dbReference type="ARBA" id="ARBA00004496"/>
    </source>
</evidence>
<evidence type="ECO:0000259" key="10">
    <source>
        <dbReference type="Pfam" id="PF01975"/>
    </source>
</evidence>
<evidence type="ECO:0000256" key="8">
    <source>
        <dbReference type="ARBA" id="ARBA00022801"/>
    </source>
</evidence>
<evidence type="ECO:0000256" key="2">
    <source>
        <dbReference type="ARBA" id="ARBA00001946"/>
    </source>
</evidence>
<feature type="binding site" evidence="9">
    <location>
        <position position="91"/>
    </location>
    <ligand>
        <name>a divalent metal cation</name>
        <dbReference type="ChEBI" id="CHEBI:60240"/>
    </ligand>
</feature>
<dbReference type="EMBL" id="CP130613">
    <property type="protein sequence ID" value="WKW15074.1"/>
    <property type="molecule type" value="Genomic_DNA"/>
</dbReference>
<sequence>MRLLLSNDDGILARGLETLEKAARPLGDVWVVAPDREQSATSHSLTLHHPLRPVQLGAQRWQVDGTPTDCVMLAIEALLPERPDFVLSGINHGPNMGEDVLYSGTVAAAMEGLALGVPSIAVSFAGRVLRSDDTLLEDHVDALSRLLKHLTALPQFPADTLLNVNIPAIPAKELKGVRLTRLGRRVFSDSLTPMKDPWGRDIFWIGGGSVAWSGSDDSDFRAVKEGYISVTPLHLDLTAKDRLDDAERWWQPL</sequence>
<evidence type="ECO:0000313" key="13">
    <source>
        <dbReference type="Proteomes" id="UP001229955"/>
    </source>
</evidence>
<evidence type="ECO:0000256" key="9">
    <source>
        <dbReference type="HAMAP-Rule" id="MF_00060"/>
    </source>
</evidence>
<dbReference type="GO" id="GO:0004309">
    <property type="term" value="F:exopolyphosphatase activity"/>
    <property type="evidence" value="ECO:0007669"/>
    <property type="project" value="TreeGrafter"/>
</dbReference>
<dbReference type="NCBIfam" id="TIGR00087">
    <property type="entry name" value="surE"/>
    <property type="match status" value="1"/>
</dbReference>
<dbReference type="AlphaFoldDB" id="A0AA49Q7U0"/>
<dbReference type="EMBL" id="CP130612">
    <property type="protein sequence ID" value="WKW12165.1"/>
    <property type="molecule type" value="Genomic_DNA"/>
</dbReference>
<feature type="binding site" evidence="9">
    <location>
        <position position="8"/>
    </location>
    <ligand>
        <name>a divalent metal cation</name>
        <dbReference type="ChEBI" id="CHEBI:60240"/>
    </ligand>
</feature>
<dbReference type="Pfam" id="PF01975">
    <property type="entry name" value="SurE"/>
    <property type="match status" value="1"/>
</dbReference>
<accession>A0AA49Q7U0</accession>
<evidence type="ECO:0000313" key="12">
    <source>
        <dbReference type="EMBL" id="WKW15074.1"/>
    </source>
</evidence>
<dbReference type="PANTHER" id="PTHR30457">
    <property type="entry name" value="5'-NUCLEOTIDASE SURE"/>
    <property type="match status" value="1"/>
</dbReference>
<dbReference type="FunFam" id="3.40.1210.10:FF:000001">
    <property type="entry name" value="5'/3'-nucleotidase SurE"/>
    <property type="match status" value="1"/>
</dbReference>
<dbReference type="GO" id="GO:0008253">
    <property type="term" value="F:5'-nucleotidase activity"/>
    <property type="evidence" value="ECO:0007669"/>
    <property type="project" value="UniProtKB-UniRule"/>
</dbReference>
<dbReference type="InterPro" id="IPR036523">
    <property type="entry name" value="SurE-like_sf"/>
</dbReference>
<keyword evidence="7 9" id="KW-0547">Nucleotide-binding</keyword>
<dbReference type="NCBIfam" id="NF001490">
    <property type="entry name" value="PRK00346.1-4"/>
    <property type="match status" value="1"/>
</dbReference>
<feature type="binding site" evidence="9">
    <location>
        <position position="9"/>
    </location>
    <ligand>
        <name>a divalent metal cation</name>
        <dbReference type="ChEBI" id="CHEBI:60240"/>
    </ligand>
</feature>